<gene>
    <name evidence="2" type="ORF">L596_001096</name>
</gene>
<dbReference type="Proteomes" id="UP000298663">
    <property type="component" value="Unassembled WGS sequence"/>
</dbReference>
<dbReference type="AlphaFoldDB" id="A0A4U8UP96"/>
<feature type="region of interest" description="Disordered" evidence="1">
    <location>
        <begin position="46"/>
        <end position="70"/>
    </location>
</feature>
<evidence type="ECO:0000313" key="2">
    <source>
        <dbReference type="EMBL" id="TMS33338.1"/>
    </source>
</evidence>
<evidence type="ECO:0000313" key="3">
    <source>
        <dbReference type="Proteomes" id="UP000298663"/>
    </source>
</evidence>
<organism evidence="2 3">
    <name type="scientific">Steinernema carpocapsae</name>
    <name type="common">Entomopathogenic nematode</name>
    <dbReference type="NCBI Taxonomy" id="34508"/>
    <lineage>
        <taxon>Eukaryota</taxon>
        <taxon>Metazoa</taxon>
        <taxon>Ecdysozoa</taxon>
        <taxon>Nematoda</taxon>
        <taxon>Chromadorea</taxon>
        <taxon>Rhabditida</taxon>
        <taxon>Tylenchina</taxon>
        <taxon>Panagrolaimomorpha</taxon>
        <taxon>Strongyloidoidea</taxon>
        <taxon>Steinernematidae</taxon>
        <taxon>Steinernema</taxon>
    </lineage>
</organism>
<name>A0A4U8UP96_STECR</name>
<dbReference type="EMBL" id="AZBU02000001">
    <property type="protein sequence ID" value="TMS33338.1"/>
    <property type="molecule type" value="Genomic_DNA"/>
</dbReference>
<evidence type="ECO:0000256" key="1">
    <source>
        <dbReference type="SAM" id="MobiDB-lite"/>
    </source>
</evidence>
<protein>
    <submittedName>
        <fullName evidence="2">Uncharacterized protein</fullName>
    </submittedName>
</protein>
<comment type="caution">
    <text evidence="2">The sequence shown here is derived from an EMBL/GenBank/DDBJ whole genome shotgun (WGS) entry which is preliminary data.</text>
</comment>
<sequence>MSLMAARFLATYLENEAAREATEKSQIQGHRAKRIAFLLRRRQQRTFGDSSTTGKRGHLTGSIKQPEKARLKMRMGTVLNERDLVTAMNISKSQNERRERLEEARRTW</sequence>
<proteinExistence type="predicted"/>
<reference evidence="2 3" key="2">
    <citation type="journal article" date="2019" name="G3 (Bethesda)">
        <title>Hybrid Assembly of the Genome of the Entomopathogenic Nematode Steinernema carpocapsae Identifies the X-Chromosome.</title>
        <authorList>
            <person name="Serra L."/>
            <person name="Macchietto M."/>
            <person name="Macias-Munoz A."/>
            <person name="McGill C.J."/>
            <person name="Rodriguez I.M."/>
            <person name="Rodriguez B."/>
            <person name="Murad R."/>
            <person name="Mortazavi A."/>
        </authorList>
    </citation>
    <scope>NUCLEOTIDE SEQUENCE [LARGE SCALE GENOMIC DNA]</scope>
    <source>
        <strain evidence="2 3">ALL</strain>
    </source>
</reference>
<keyword evidence="3" id="KW-1185">Reference proteome</keyword>
<reference evidence="2 3" key="1">
    <citation type="journal article" date="2015" name="Genome Biol.">
        <title>Comparative genomics of Steinernema reveals deeply conserved gene regulatory networks.</title>
        <authorList>
            <person name="Dillman A.R."/>
            <person name="Macchietto M."/>
            <person name="Porter C.F."/>
            <person name="Rogers A."/>
            <person name="Williams B."/>
            <person name="Antoshechkin I."/>
            <person name="Lee M.M."/>
            <person name="Goodwin Z."/>
            <person name="Lu X."/>
            <person name="Lewis E.E."/>
            <person name="Goodrich-Blair H."/>
            <person name="Stock S.P."/>
            <person name="Adams B.J."/>
            <person name="Sternberg P.W."/>
            <person name="Mortazavi A."/>
        </authorList>
    </citation>
    <scope>NUCLEOTIDE SEQUENCE [LARGE SCALE GENOMIC DNA]</scope>
    <source>
        <strain evidence="2 3">ALL</strain>
    </source>
</reference>
<accession>A0A4U8UP96</accession>